<evidence type="ECO:0000256" key="7">
    <source>
        <dbReference type="ARBA" id="ARBA00023014"/>
    </source>
</evidence>
<keyword evidence="3" id="KW-0808">Transferase</keyword>
<evidence type="ECO:0000256" key="2">
    <source>
        <dbReference type="ARBA" id="ARBA00022603"/>
    </source>
</evidence>
<proteinExistence type="predicted"/>
<evidence type="ECO:0000313" key="10">
    <source>
        <dbReference type="EMBL" id="RFM24448.1"/>
    </source>
</evidence>
<dbReference type="GO" id="GO:0005829">
    <property type="term" value="C:cytosol"/>
    <property type="evidence" value="ECO:0007669"/>
    <property type="project" value="TreeGrafter"/>
</dbReference>
<gene>
    <name evidence="10" type="ORF">D0433_05525</name>
</gene>
<dbReference type="PANTHER" id="PTHR43409:SF7">
    <property type="entry name" value="BLL1977 PROTEIN"/>
    <property type="match status" value="1"/>
</dbReference>
<evidence type="ECO:0000256" key="3">
    <source>
        <dbReference type="ARBA" id="ARBA00022679"/>
    </source>
</evidence>
<dbReference type="Proteomes" id="UP000266389">
    <property type="component" value="Unassembled WGS sequence"/>
</dbReference>
<dbReference type="SFLD" id="SFLDG01123">
    <property type="entry name" value="methyltransferase_(Class_B)"/>
    <property type="match status" value="1"/>
</dbReference>
<dbReference type="InterPro" id="IPR006158">
    <property type="entry name" value="Cobalamin-bd"/>
</dbReference>
<feature type="domain" description="Radical SAM core" evidence="9">
    <location>
        <begin position="180"/>
        <end position="398"/>
    </location>
</feature>
<dbReference type="AlphaFoldDB" id="A0A395M2K5"/>
<name>A0A395M2K5_9BACT</name>
<dbReference type="GO" id="GO:0031419">
    <property type="term" value="F:cobalamin binding"/>
    <property type="evidence" value="ECO:0007669"/>
    <property type="project" value="InterPro"/>
</dbReference>
<dbReference type="Pfam" id="PF13282">
    <property type="entry name" value="DUF4070"/>
    <property type="match status" value="1"/>
</dbReference>
<dbReference type="GO" id="GO:0046872">
    <property type="term" value="F:metal ion binding"/>
    <property type="evidence" value="ECO:0007669"/>
    <property type="project" value="UniProtKB-KW"/>
</dbReference>
<keyword evidence="5" id="KW-0479">Metal-binding</keyword>
<comment type="caution">
    <text evidence="10">The sequence shown here is derived from an EMBL/GenBank/DDBJ whole genome shotgun (WGS) entry which is preliminary data.</text>
</comment>
<dbReference type="InterPro" id="IPR058240">
    <property type="entry name" value="rSAM_sf"/>
</dbReference>
<dbReference type="CDD" id="cd01335">
    <property type="entry name" value="Radical_SAM"/>
    <property type="match status" value="1"/>
</dbReference>
<keyword evidence="2" id="KW-0489">Methyltransferase</keyword>
<reference evidence="10 11" key="1">
    <citation type="journal article" date="2011" name="ISME J.">
        <title>Community ecology of hot spring cyanobacterial mats: predominant populations and their functional potential.</title>
        <authorList>
            <person name="Klatt C.G."/>
            <person name="Wood J.M."/>
            <person name="Rusch D.B."/>
            <person name="Bateson M.M."/>
            <person name="Hamamura N."/>
            <person name="Heidelberg J.F."/>
            <person name="Grossman A.R."/>
            <person name="Bhaya D."/>
            <person name="Cohan F.M."/>
            <person name="Kuhl M."/>
            <person name="Bryant D.A."/>
            <person name="Ward D.M."/>
        </authorList>
    </citation>
    <scope>NUCLEOTIDE SEQUENCE [LARGE SCALE GENOMIC DNA]</scope>
    <source>
        <strain evidence="10">OS</strain>
    </source>
</reference>
<dbReference type="PROSITE" id="PS51918">
    <property type="entry name" value="RADICAL_SAM"/>
    <property type="match status" value="1"/>
</dbReference>
<accession>A0A395M2K5</accession>
<keyword evidence="6" id="KW-0408">Iron</keyword>
<dbReference type="Pfam" id="PF04055">
    <property type="entry name" value="Radical_SAM"/>
    <property type="match status" value="1"/>
</dbReference>
<dbReference type="PANTHER" id="PTHR43409">
    <property type="entry name" value="ANAEROBIC MAGNESIUM-PROTOPORPHYRIN IX MONOMETHYL ESTER CYCLASE-RELATED"/>
    <property type="match status" value="1"/>
</dbReference>
<evidence type="ECO:0000256" key="4">
    <source>
        <dbReference type="ARBA" id="ARBA00022691"/>
    </source>
</evidence>
<evidence type="ECO:0000256" key="5">
    <source>
        <dbReference type="ARBA" id="ARBA00022723"/>
    </source>
</evidence>
<evidence type="ECO:0000259" key="8">
    <source>
        <dbReference type="PROSITE" id="PS51332"/>
    </source>
</evidence>
<dbReference type="GO" id="GO:0003824">
    <property type="term" value="F:catalytic activity"/>
    <property type="evidence" value="ECO:0007669"/>
    <property type="project" value="InterPro"/>
</dbReference>
<sequence length="488" mass="55650">MKRVLLVFARSDSGVDGPRPVFASARSSRLQRLKEEVLQHIIQRAQFAVPNMALMVLSSIEVEGVEQHICDMRFDKLPLDEHWDLVGITVHTGAAKAAFGVARQFRARGMKVVLGGPHVTLFPEHCAKEADVIVIGEADDIWREVLEDLKHNRLKARYRAEVLPDLSVERPVKKDALKIKRYFTTNLIQTSRGCPYRCDFCNVYVMNGSRVRHRPVAHVVSEVERFLKDDKRIFFFVDDTVNADPKYAKELFSQLIPYRIRWVGQATTMLGQQDELLKIFAQSGCSGLLIGIESVTDASNHQHRKKQNSERTLARNIKAIRSAGICVYGSFIYGLDGDTKETADALYDFIEDTQIDVPGVNLLRPIPGTALFERLANEGRLLFPKDDIEAFRYSWGQEMQCKPKRMAIDEFIEAYTGLTRRLYTFRNAIKRTLRAPCIKHAILMFNLAYIYMYGLSRRDLAVQQQRLRTQSASATLHQRSEAIGEMVP</sequence>
<dbReference type="InterPro" id="IPR006638">
    <property type="entry name" value="Elp3/MiaA/NifB-like_rSAM"/>
</dbReference>
<dbReference type="InterPro" id="IPR025274">
    <property type="entry name" value="DUF4070"/>
</dbReference>
<keyword evidence="7" id="KW-0411">Iron-sulfur</keyword>
<dbReference type="SFLD" id="SFLDG01082">
    <property type="entry name" value="B12-binding_domain_containing"/>
    <property type="match status" value="1"/>
</dbReference>
<feature type="domain" description="B12-binding" evidence="8">
    <location>
        <begin position="17"/>
        <end position="156"/>
    </location>
</feature>
<dbReference type="Gene3D" id="3.40.50.280">
    <property type="entry name" value="Cobalamin-binding domain"/>
    <property type="match status" value="1"/>
</dbReference>
<dbReference type="EMBL" id="PHFL01000039">
    <property type="protein sequence ID" value="RFM24448.1"/>
    <property type="molecule type" value="Genomic_DNA"/>
</dbReference>
<dbReference type="InterPro" id="IPR034466">
    <property type="entry name" value="Methyltransferase_Class_B"/>
</dbReference>
<dbReference type="Gene3D" id="3.80.30.20">
    <property type="entry name" value="tm_1862 like domain"/>
    <property type="match status" value="1"/>
</dbReference>
<evidence type="ECO:0000313" key="11">
    <source>
        <dbReference type="Proteomes" id="UP000266389"/>
    </source>
</evidence>
<comment type="cofactor">
    <cofactor evidence="1">
        <name>[4Fe-4S] cluster</name>
        <dbReference type="ChEBI" id="CHEBI:49883"/>
    </cofactor>
</comment>
<dbReference type="SFLD" id="SFLDS00029">
    <property type="entry name" value="Radical_SAM"/>
    <property type="match status" value="1"/>
</dbReference>
<keyword evidence="4" id="KW-0949">S-adenosyl-L-methionine</keyword>
<dbReference type="PROSITE" id="PS51332">
    <property type="entry name" value="B12_BINDING"/>
    <property type="match status" value="1"/>
</dbReference>
<evidence type="ECO:0000256" key="6">
    <source>
        <dbReference type="ARBA" id="ARBA00023004"/>
    </source>
</evidence>
<dbReference type="SUPFAM" id="SSF102114">
    <property type="entry name" value="Radical SAM enzymes"/>
    <property type="match status" value="1"/>
</dbReference>
<dbReference type="InterPro" id="IPR051198">
    <property type="entry name" value="BchE-like"/>
</dbReference>
<organism evidence="10 11">
    <name type="scientific">Candidatus Thermochlorobacter aerophilus</name>
    <dbReference type="NCBI Taxonomy" id="1868324"/>
    <lineage>
        <taxon>Bacteria</taxon>
        <taxon>Pseudomonadati</taxon>
        <taxon>Chlorobiota</taxon>
        <taxon>Chlorobiia</taxon>
        <taxon>Chlorobiales</taxon>
        <taxon>Candidatus Thermochlorobacteriaceae</taxon>
        <taxon>Candidatus Thermochlorobacter</taxon>
    </lineage>
</organism>
<protein>
    <submittedName>
        <fullName evidence="10">Radical SAM protein</fullName>
    </submittedName>
</protein>
<evidence type="ECO:0000259" key="9">
    <source>
        <dbReference type="PROSITE" id="PS51918"/>
    </source>
</evidence>
<evidence type="ECO:0000256" key="1">
    <source>
        <dbReference type="ARBA" id="ARBA00001966"/>
    </source>
</evidence>
<dbReference type="GO" id="GO:0051539">
    <property type="term" value="F:4 iron, 4 sulfur cluster binding"/>
    <property type="evidence" value="ECO:0007669"/>
    <property type="project" value="UniProtKB-KW"/>
</dbReference>
<dbReference type="InterPro" id="IPR023404">
    <property type="entry name" value="rSAM_horseshoe"/>
</dbReference>
<dbReference type="InterPro" id="IPR007197">
    <property type="entry name" value="rSAM"/>
</dbReference>
<dbReference type="SMART" id="SM00729">
    <property type="entry name" value="Elp3"/>
    <property type="match status" value="1"/>
</dbReference>